<feature type="coiled-coil region" evidence="1">
    <location>
        <begin position="715"/>
        <end position="803"/>
    </location>
</feature>
<evidence type="ECO:0000256" key="2">
    <source>
        <dbReference type="SAM" id="MobiDB-lite"/>
    </source>
</evidence>
<dbReference type="PANTHER" id="PTHR16275">
    <property type="entry name" value="COILED-COIL DOMAIN-CONTAINING PROTEIN 40"/>
    <property type="match status" value="1"/>
</dbReference>
<dbReference type="SUPFAM" id="SSF90257">
    <property type="entry name" value="Myosin rod fragments"/>
    <property type="match status" value="1"/>
</dbReference>
<feature type="coiled-coil region" evidence="1">
    <location>
        <begin position="655"/>
        <end position="689"/>
    </location>
</feature>
<feature type="coiled-coil region" evidence="1">
    <location>
        <begin position="831"/>
        <end position="900"/>
    </location>
</feature>
<dbReference type="Pfam" id="PF08647">
    <property type="entry name" value="BRE1"/>
    <property type="match status" value="1"/>
</dbReference>
<feature type="region of interest" description="Disordered" evidence="2">
    <location>
        <begin position="195"/>
        <end position="223"/>
    </location>
</feature>
<feature type="region of interest" description="Disordered" evidence="2">
    <location>
        <begin position="12"/>
        <end position="94"/>
    </location>
</feature>
<keyword evidence="4" id="KW-1185">Reference proteome</keyword>
<dbReference type="InterPro" id="IPR037386">
    <property type="entry name" value="CCDC40"/>
</dbReference>
<dbReference type="PANTHER" id="PTHR16275:SF8">
    <property type="entry name" value="COILED-COIL DOMAIN-CONTAINING PROTEIN 40"/>
    <property type="match status" value="1"/>
</dbReference>
<dbReference type="GO" id="GO:0005737">
    <property type="term" value="C:cytoplasm"/>
    <property type="evidence" value="ECO:0007669"/>
    <property type="project" value="TreeGrafter"/>
</dbReference>
<dbReference type="GO" id="GO:0035082">
    <property type="term" value="P:axoneme assembly"/>
    <property type="evidence" value="ECO:0007669"/>
    <property type="project" value="InterPro"/>
</dbReference>
<feature type="compositionally biased region" description="Low complexity" evidence="2">
    <location>
        <begin position="196"/>
        <end position="208"/>
    </location>
</feature>
<gene>
    <name evidence="3" type="ORF">G5714_006906</name>
</gene>
<sequence>MNTLIVFFIKSSESGSVASPSNGDAKETLQDTKETEMEGGGCDEGLPEDQMNRQKEVPDEFTEPQEWESMEQSDYYDRGTDHAGTSGLTAELSGQHSLQLEISGIEAEGRVSEEDDEEEELVVLDPEHPLMKRFQSALKNNFRNQLERLNLELREKIVVEKAEAQKRHELAEEVYMVHEMLARLQASLEASHEANAQAAAQRRQAQDQLDGVKNQYQDAASQANKQRMQVSELQSKVDNLALKLLYMQEANTDLRSDIKAIINASHKVQKERTQAEENKHQQDLYVERLIKHVEKLSEQISLYEVQIIAQTEQTKAAKEALSEAQLELDSVVVERRQLLQQWNSSLLMMRRRDETYTAMQEELRQTNDQVRSLDTEIEGYKKSITQEEEQNECLTLRLNRAQNDCTTSRKLITHSQNHQEVLQAQYSTYTRMLQETEKTFSTLRGDYDVRQSELKGLRKQMEKESAVRVDLEDQIMSKLQEKLTHNNAAKYSRRLTDKTAAHRREKEAQLTKLENDINAVTLEGQEVATHLDSLAAFQAELEQEMSQRHFLLSSRDAEISKQVTDIERKQATISIYNKKIRDIVSSTGHEDLGPLEIRAATLSKKLEEVGAEIKEQQQLWLWQQGELVRFTQEKQAHSSSVQTLGTQLTILQQSKIRRESEMEQDQREQADLEKQIKALMADMVKLNSLLTKNSDLNQALQQSNSLMETEFRQRLKEAERDSVETQLKLERLNEEKERLINSLVEAERQIMLWEKRTQLMRETRSAIDSDIGQGDIRTMRAEIHRMEVRYAQLMKQQERLLRDMESVVARRETIAVRSEVQARSDHKQPTHNDYHNTLQSLRRKILQAKKQAEDCDGAIAQLEERQGSVTSSLRDKRIHLNDLQNIRAVLTQDLSALQETKERNLYRLPVLQCRAKHLQAVKEGQYTPVANGDTALELATQKQEERLKMISSILQHLAEEYPQHHSTLQRINLTLAEHQNSGLQDCQ</sequence>
<dbReference type="AlphaFoldDB" id="A0A7J6CY92"/>
<evidence type="ECO:0008006" key="5">
    <source>
        <dbReference type="Google" id="ProtNLM"/>
    </source>
</evidence>
<proteinExistence type="predicted"/>
<evidence type="ECO:0000313" key="4">
    <source>
        <dbReference type="Proteomes" id="UP000579812"/>
    </source>
</evidence>
<keyword evidence="1" id="KW-0175">Coiled coil</keyword>
<feature type="compositionally biased region" description="Polar residues" evidence="2">
    <location>
        <begin position="214"/>
        <end position="223"/>
    </location>
</feature>
<reference evidence="3 4" key="1">
    <citation type="submission" date="2020-04" db="EMBL/GenBank/DDBJ databases">
        <title>Chromosome-level genome assembly of a cyprinid fish Onychostoma macrolepis by integration of Nanopore Sequencing, Bionano and Hi-C technology.</title>
        <authorList>
            <person name="Wang D."/>
        </authorList>
    </citation>
    <scope>NUCLEOTIDE SEQUENCE [LARGE SCALE GENOMIC DNA]</scope>
    <source>
        <strain evidence="3">SWU-2019</strain>
        <tissue evidence="3">Muscle</tissue>
    </source>
</reference>
<evidence type="ECO:0000256" key="1">
    <source>
        <dbReference type="SAM" id="Coils"/>
    </source>
</evidence>
<dbReference type="GO" id="GO:0005576">
    <property type="term" value="C:extracellular region"/>
    <property type="evidence" value="ECO:0007669"/>
    <property type="project" value="GOC"/>
</dbReference>
<name>A0A7J6CY92_9TELE</name>
<evidence type="ECO:0000313" key="3">
    <source>
        <dbReference type="EMBL" id="KAF4112111.1"/>
    </source>
</evidence>
<protein>
    <recommendedName>
        <fullName evidence="5">Coiled-coil domain-containing protein 40</fullName>
    </recommendedName>
</protein>
<feature type="compositionally biased region" description="Basic and acidic residues" evidence="2">
    <location>
        <begin position="24"/>
        <end position="36"/>
    </location>
</feature>
<dbReference type="EMBL" id="JAAMOB010000006">
    <property type="protein sequence ID" value="KAF4112111.1"/>
    <property type="molecule type" value="Genomic_DNA"/>
</dbReference>
<accession>A0A7J6CY92</accession>
<feature type="compositionally biased region" description="Polar residues" evidence="2">
    <location>
        <begin position="12"/>
        <end position="22"/>
    </location>
</feature>
<feature type="compositionally biased region" description="Acidic residues" evidence="2">
    <location>
        <begin position="59"/>
        <end position="71"/>
    </location>
</feature>
<dbReference type="GO" id="GO:0005929">
    <property type="term" value="C:cilium"/>
    <property type="evidence" value="ECO:0007669"/>
    <property type="project" value="TreeGrafter"/>
</dbReference>
<dbReference type="Proteomes" id="UP000579812">
    <property type="component" value="Unassembled WGS sequence"/>
</dbReference>
<feature type="coiled-coil region" evidence="1">
    <location>
        <begin position="286"/>
        <end position="404"/>
    </location>
</feature>
<dbReference type="GO" id="GO:0001947">
    <property type="term" value="P:heart looping"/>
    <property type="evidence" value="ECO:0007669"/>
    <property type="project" value="TreeGrafter"/>
</dbReference>
<dbReference type="GO" id="GO:0060287">
    <property type="term" value="P:epithelial cilium movement involved in determination of left/right asymmetry"/>
    <property type="evidence" value="ECO:0007669"/>
    <property type="project" value="TreeGrafter"/>
</dbReference>
<comment type="caution">
    <text evidence="3">The sequence shown here is derived from an EMBL/GenBank/DDBJ whole genome shotgun (WGS) entry which is preliminary data.</text>
</comment>
<organism evidence="3 4">
    <name type="scientific">Onychostoma macrolepis</name>
    <dbReference type="NCBI Taxonomy" id="369639"/>
    <lineage>
        <taxon>Eukaryota</taxon>
        <taxon>Metazoa</taxon>
        <taxon>Chordata</taxon>
        <taxon>Craniata</taxon>
        <taxon>Vertebrata</taxon>
        <taxon>Euteleostomi</taxon>
        <taxon>Actinopterygii</taxon>
        <taxon>Neopterygii</taxon>
        <taxon>Teleostei</taxon>
        <taxon>Ostariophysi</taxon>
        <taxon>Cypriniformes</taxon>
        <taxon>Cyprinidae</taxon>
        <taxon>Acrossocheilinae</taxon>
        <taxon>Onychostoma</taxon>
    </lineage>
</organism>